<evidence type="ECO:0000313" key="10">
    <source>
        <dbReference type="Proteomes" id="UP001628192"/>
    </source>
</evidence>
<dbReference type="Pfam" id="PF02472">
    <property type="entry name" value="ExbD"/>
    <property type="match status" value="1"/>
</dbReference>
<dbReference type="EMBL" id="BAAFSG010000001">
    <property type="protein sequence ID" value="GAB1253508.1"/>
    <property type="molecule type" value="Genomic_DNA"/>
</dbReference>
<feature type="transmembrane region" description="Helical" evidence="8">
    <location>
        <begin position="20"/>
        <end position="43"/>
    </location>
</feature>
<dbReference type="PANTHER" id="PTHR30558">
    <property type="entry name" value="EXBD MEMBRANE COMPONENT OF PMF-DRIVEN MACROMOLECULE IMPORT SYSTEM"/>
    <property type="match status" value="1"/>
</dbReference>
<evidence type="ECO:0000256" key="4">
    <source>
        <dbReference type="ARBA" id="ARBA00022692"/>
    </source>
</evidence>
<evidence type="ECO:0000256" key="5">
    <source>
        <dbReference type="ARBA" id="ARBA00022989"/>
    </source>
</evidence>
<keyword evidence="3" id="KW-1003">Cell membrane</keyword>
<dbReference type="Gene3D" id="3.30.420.270">
    <property type="match status" value="1"/>
</dbReference>
<evidence type="ECO:0000256" key="3">
    <source>
        <dbReference type="ARBA" id="ARBA00022475"/>
    </source>
</evidence>
<keyword evidence="4 7" id="KW-0812">Transmembrane</keyword>
<comment type="subcellular location">
    <subcellularLocation>
        <location evidence="1">Cell membrane</location>
        <topology evidence="1">Single-pass membrane protein</topology>
    </subcellularLocation>
    <subcellularLocation>
        <location evidence="7">Cell membrane</location>
        <topology evidence="7">Single-pass type II membrane protein</topology>
    </subcellularLocation>
</comment>
<evidence type="ECO:0008006" key="11">
    <source>
        <dbReference type="Google" id="ProtNLM"/>
    </source>
</evidence>
<protein>
    <recommendedName>
        <fullName evidence="11">Biopolymer transporter ExbD</fullName>
    </recommendedName>
</protein>
<evidence type="ECO:0000256" key="1">
    <source>
        <dbReference type="ARBA" id="ARBA00004162"/>
    </source>
</evidence>
<dbReference type="Proteomes" id="UP001628192">
    <property type="component" value="Unassembled WGS sequence"/>
</dbReference>
<reference evidence="9 10" key="1">
    <citation type="journal article" date="2025" name="Int. J. Syst. Evol. Microbiol.">
        <title>Desulfovibrio falkowii sp. nov., Porphyromonas miyakawae sp. nov., Mediterraneibacter flintii sp. nov. and Owariibacterium komagatae gen. nov., sp. nov., isolated from human faeces.</title>
        <authorList>
            <person name="Hamaguchi T."/>
            <person name="Ohara M."/>
            <person name="Hisatomi A."/>
            <person name="Sekiguchi K."/>
            <person name="Takeda J.I."/>
            <person name="Ueyama J."/>
            <person name="Ito M."/>
            <person name="Nishiwaki H."/>
            <person name="Ogi T."/>
            <person name="Hirayama M."/>
            <person name="Ohkuma M."/>
            <person name="Sakamoto M."/>
            <person name="Ohno K."/>
        </authorList>
    </citation>
    <scope>NUCLEOTIDE SEQUENCE [LARGE SCALE GENOMIC DNA]</scope>
    <source>
        <strain evidence="9 10">13CB8C</strain>
    </source>
</reference>
<evidence type="ECO:0000256" key="7">
    <source>
        <dbReference type="RuleBase" id="RU003879"/>
    </source>
</evidence>
<sequence>MISGGKSLTSRIGEEVMSGINVTPLVDVMLVLLIIFIITAPVIHQAFKPDLPKENAQKHQLQENDVTIEISGAGAFSLNGKPFTETARLVELQGFGVRAGSDTRLHLHADQTTRYTNIARVLALMQQAGLTKVSFVTSAPQKAQ</sequence>
<evidence type="ECO:0000256" key="8">
    <source>
        <dbReference type="SAM" id="Phobius"/>
    </source>
</evidence>
<keyword evidence="6 8" id="KW-0472">Membrane</keyword>
<evidence type="ECO:0000256" key="2">
    <source>
        <dbReference type="ARBA" id="ARBA00005811"/>
    </source>
</evidence>
<evidence type="ECO:0000256" key="6">
    <source>
        <dbReference type="ARBA" id="ARBA00023136"/>
    </source>
</evidence>
<dbReference type="RefSeq" id="WP_407844310.1">
    <property type="nucleotide sequence ID" value="NZ_BAAFSG010000001.1"/>
</dbReference>
<dbReference type="InterPro" id="IPR003400">
    <property type="entry name" value="ExbD"/>
</dbReference>
<organism evidence="9 10">
    <name type="scientific">Desulfovibrio falkowii</name>
    <dbReference type="NCBI Taxonomy" id="3136602"/>
    <lineage>
        <taxon>Bacteria</taxon>
        <taxon>Pseudomonadati</taxon>
        <taxon>Thermodesulfobacteriota</taxon>
        <taxon>Desulfovibrionia</taxon>
        <taxon>Desulfovibrionales</taxon>
        <taxon>Desulfovibrionaceae</taxon>
        <taxon>Desulfovibrio</taxon>
    </lineage>
</organism>
<keyword evidence="10" id="KW-1185">Reference proteome</keyword>
<keyword evidence="7" id="KW-0653">Protein transport</keyword>
<keyword evidence="5 8" id="KW-1133">Transmembrane helix</keyword>
<proteinExistence type="inferred from homology"/>
<accession>A0ABQ0E6Z2</accession>
<comment type="similarity">
    <text evidence="2 7">Belongs to the ExbD/TolR family.</text>
</comment>
<dbReference type="PANTHER" id="PTHR30558:SF7">
    <property type="entry name" value="TOL-PAL SYSTEM PROTEIN TOLR"/>
    <property type="match status" value="1"/>
</dbReference>
<evidence type="ECO:0000313" key="9">
    <source>
        <dbReference type="EMBL" id="GAB1253508.1"/>
    </source>
</evidence>
<comment type="caution">
    <text evidence="9">The sequence shown here is derived from an EMBL/GenBank/DDBJ whole genome shotgun (WGS) entry which is preliminary data.</text>
</comment>
<name>A0ABQ0E6Z2_9BACT</name>
<gene>
    <name evidence="9" type="ORF">Defa_09950</name>
</gene>
<keyword evidence="7" id="KW-0813">Transport</keyword>